<reference evidence="2 3" key="1">
    <citation type="submission" date="2010-03" db="EMBL/GenBank/DDBJ databases">
        <authorList>
            <consortium name="The Broad Institute Genome Sequencing Platform"/>
            <person name="Ward D."/>
            <person name="Earl A."/>
            <person name="Feldgarden M."/>
            <person name="Gevers D."/>
            <person name="Young S."/>
            <person name="Zeng Q."/>
            <person name="Koehrsen M."/>
            <person name="Alvarado L."/>
            <person name="Berlin A.M."/>
            <person name="Borenstein D."/>
            <person name="Chapman S.B."/>
            <person name="Chen Z."/>
            <person name="Engels R."/>
            <person name="Freedman E."/>
            <person name="Gellesch M."/>
            <person name="Goldberg J."/>
            <person name="Griggs A."/>
            <person name="Gujja S."/>
            <person name="Heilman E.R."/>
            <person name="Heiman D.I."/>
            <person name="Hepburn T.A."/>
            <person name="Howarth C."/>
            <person name="Jen D."/>
            <person name="Larson L."/>
            <person name="Mehta T."/>
            <person name="Park D."/>
            <person name="Pearson M."/>
            <person name="Richards J."/>
            <person name="Roberts A."/>
            <person name="Saif S."/>
            <person name="Shea T.D."/>
            <person name="Shenoy N."/>
            <person name="Sisk P."/>
            <person name="Stolte C."/>
            <person name="Sykes S.N."/>
            <person name="Walk T."/>
            <person name="White J."/>
            <person name="Yandava C."/>
            <person name="Izard J."/>
            <person name="Baranova O.V."/>
            <person name="Blanton J.M."/>
            <person name="Tanner A.C."/>
            <person name="Dewhirst F."/>
            <person name="Haas B."/>
            <person name="Nusbaum C."/>
            <person name="Birren B."/>
        </authorList>
    </citation>
    <scope>NUCLEOTIDE SEQUENCE [LARGE SCALE GENOMIC DNA]</scope>
    <source>
        <strain evidence="2 3">ATCC 29453</strain>
    </source>
</reference>
<dbReference type="KEGG" id="smur:BWP33_08060"/>
<evidence type="ECO:0000313" key="2">
    <source>
        <dbReference type="EMBL" id="EFG30430.2"/>
    </source>
</evidence>
<dbReference type="EMBL" id="ADCY02000035">
    <property type="protein sequence ID" value="EFG30430.2"/>
    <property type="molecule type" value="Genomic_DNA"/>
</dbReference>
<evidence type="ECO:0000313" key="3">
    <source>
        <dbReference type="Proteomes" id="UP000017813"/>
    </source>
</evidence>
<protein>
    <recommendedName>
        <fullName evidence="4">DUF3828 domain-containing protein</fullName>
    </recommendedName>
</protein>
<dbReference type="HOGENOM" id="CLU_1617910_0_0_4"/>
<dbReference type="Proteomes" id="UP000017813">
    <property type="component" value="Unassembled WGS sequence"/>
</dbReference>
<evidence type="ECO:0000256" key="1">
    <source>
        <dbReference type="SAM" id="SignalP"/>
    </source>
</evidence>
<keyword evidence="3" id="KW-1185">Reference proteome</keyword>
<feature type="signal peptide" evidence="1">
    <location>
        <begin position="1"/>
        <end position="23"/>
    </location>
</feature>
<name>V9HLI3_9NEIS</name>
<gene>
    <name evidence="2" type="ORF">HMPREF9021_01717</name>
</gene>
<dbReference type="AlphaFoldDB" id="V9HLI3"/>
<organism evidence="2 3">
    <name type="scientific">Simonsiella muelleri ATCC 29453</name>
    <dbReference type="NCBI Taxonomy" id="641147"/>
    <lineage>
        <taxon>Bacteria</taxon>
        <taxon>Pseudomonadati</taxon>
        <taxon>Pseudomonadota</taxon>
        <taxon>Betaproteobacteria</taxon>
        <taxon>Neisseriales</taxon>
        <taxon>Neisseriaceae</taxon>
        <taxon>Simonsiella</taxon>
    </lineage>
</organism>
<comment type="caution">
    <text evidence="2">The sequence shown here is derived from an EMBL/GenBank/DDBJ whole genome shotgun (WGS) entry which is preliminary data.</text>
</comment>
<reference evidence="2 3" key="2">
    <citation type="submission" date="2011-10" db="EMBL/GenBank/DDBJ databases">
        <title>The Genome Sequence of Simonsiella muelleri ATCC 29453.</title>
        <authorList>
            <consortium name="The Broad Institute Genome Sequencing Platform"/>
            <consortium name="The Broad Institute Genome Sequencing Center for Infectious Disease"/>
            <person name="Earl A."/>
            <person name="Ward D."/>
            <person name="Feldgarden M."/>
            <person name="Gevers D."/>
            <person name="Izard J."/>
            <person name="Baranova O.V."/>
            <person name="Blanton J.M."/>
            <person name="Tanner A.C."/>
            <person name="Dewhirst F."/>
            <person name="Young S.K."/>
            <person name="Zeng Q."/>
            <person name="Gargeya S."/>
            <person name="Fitzgerald M."/>
            <person name="Haas B."/>
            <person name="Abouelleil A."/>
            <person name="Alvarado L."/>
            <person name="Arachchi H.M."/>
            <person name="Berlin A."/>
            <person name="Brown A."/>
            <person name="Chapman S.B."/>
            <person name="Chen Z."/>
            <person name="Dunbar C."/>
            <person name="Freedman E."/>
            <person name="Gearin G."/>
            <person name="Goldberg J."/>
            <person name="Griggs A."/>
            <person name="Gujja S."/>
            <person name="Heiman D."/>
            <person name="Howarth C."/>
            <person name="Larson L."/>
            <person name="Lui A."/>
            <person name="MacDonald P.J.P."/>
            <person name="Montmayeur A."/>
            <person name="Murphy C."/>
            <person name="Neiman D."/>
            <person name="Pearson M."/>
            <person name="Priest M."/>
            <person name="Roberts A."/>
            <person name="Saif S."/>
            <person name="Shea T."/>
            <person name="Shenoy N."/>
            <person name="Sisk P."/>
            <person name="Stolte C."/>
            <person name="Sykes S."/>
            <person name="Wortman J."/>
            <person name="Nusbaum C."/>
            <person name="Birren B."/>
        </authorList>
    </citation>
    <scope>NUCLEOTIDE SEQUENCE [LARGE SCALE GENOMIC DNA]</scope>
    <source>
        <strain evidence="2 3">ATCC 29453</strain>
    </source>
</reference>
<dbReference type="STRING" id="641147.HMPREF9021_01717"/>
<sequence>MKFKTLLLSNALALALFAAPAYADLPKALQNELAAEVKIYENLYQAHHGQKIFDYVEKNILKNIAQDDPMLYRLIESMTIAMVENSQKLVIKMDVQNAKSDVSKDGIAYALIPYQMTVDEMNFDGNMLAIKSNGKWTFSRFDTNNTKMLQAIKQIYPSLKLKDK</sequence>
<keyword evidence="1" id="KW-0732">Signal</keyword>
<evidence type="ECO:0008006" key="4">
    <source>
        <dbReference type="Google" id="ProtNLM"/>
    </source>
</evidence>
<feature type="chain" id="PRO_5030178973" description="DUF3828 domain-containing protein" evidence="1">
    <location>
        <begin position="24"/>
        <end position="164"/>
    </location>
</feature>
<accession>V9HLI3</accession>
<proteinExistence type="predicted"/>